<dbReference type="OrthoDB" id="5544413at2759"/>
<feature type="compositionally biased region" description="Polar residues" evidence="1">
    <location>
        <begin position="743"/>
        <end position="760"/>
    </location>
</feature>
<gene>
    <name evidence="3" type="ORF">AYI70_g1981</name>
</gene>
<protein>
    <submittedName>
        <fullName evidence="3">Uncharacterized protein</fullName>
    </submittedName>
</protein>
<dbReference type="AlphaFoldDB" id="A0A1R1YA78"/>
<feature type="region of interest" description="Disordered" evidence="1">
    <location>
        <begin position="1010"/>
        <end position="1051"/>
    </location>
</feature>
<reference evidence="3 4" key="1">
    <citation type="submission" date="2017-01" db="EMBL/GenBank/DDBJ databases">
        <authorList>
            <person name="Mah S.A."/>
            <person name="Swanson W.J."/>
            <person name="Moy G.W."/>
            <person name="Vacquier V.D."/>
        </authorList>
    </citation>
    <scope>NUCLEOTIDE SEQUENCE [LARGE SCALE GENOMIC DNA]</scope>
    <source>
        <strain evidence="3 4">GSMNP</strain>
    </source>
</reference>
<feature type="compositionally biased region" description="Gly residues" evidence="1">
    <location>
        <begin position="68"/>
        <end position="78"/>
    </location>
</feature>
<evidence type="ECO:0000256" key="2">
    <source>
        <dbReference type="SAM" id="Phobius"/>
    </source>
</evidence>
<keyword evidence="2" id="KW-1133">Transmembrane helix</keyword>
<evidence type="ECO:0000256" key="1">
    <source>
        <dbReference type="SAM" id="MobiDB-lite"/>
    </source>
</evidence>
<evidence type="ECO:0000313" key="3">
    <source>
        <dbReference type="EMBL" id="OMJ23841.1"/>
    </source>
</evidence>
<sequence>MIISFFAITKTSGYWGLTMIPLLVCSFMYLFVYCNKVNSNFEFIPTYLWRHPPPSDSYPLPPSSGKDNGNGNGNGNGNLGKDMEDIQKFEKKSEDTLQKHNSYTSLKGGEGVKNNNIIGMEKLNLPNINSYNISSVFSPYGFLFDADTNKINGMGRKKRSKLRHYESESPIKFSDRHFVDADIRNAREKVGDDNNLNVFFFNQNVHLGESVFRDPKYGYMENWISNKEKLDRNKTLVGANKKGDLKKLKAKRVKSRILIDQNTREIAMRKNSESVVSHKINKTSIGNNRGNEAQINNSLGLRKENGAKKYIKSSSPAIGYHSSVMNESSYSDSKFKAVKSLNSMQDSDTDAVAKASGVLVPRNKNELGTGKLRKRGIRKNGRYEYGSVEHKNMEVMEYKNYMGAVSRKNPLYDGKLGDGIRSKSRIAGVDGNVQLDDLHVEEIKLIENMILVEEGGGLYSRSNSTYSLRDSSKKNGIDTVKSKGSKLENILDNSGYKNVKNENIRANKNSEKHSTSSLKKFFGYKNSGNKVLSSNSVSNTSFYSSDNASSFDSSKKGLAIRLNTENSFNSLYSGSSYTNSTASLNSIRGGMNNSTNENKYVSSLYKSERYVPSNLNGYGEYFSWYSSEAERGITIPTVPNIARINKDKHTSLPNVLTRNGMKSFSNYAQINGEDQYLWYEEKRAIQFMKRKNSSNISLYGSMVSNSVSVAASLYGSEVNNSMLDDSQLTKIAKAKMSEISSTTEFSRTAMSERGNGSANGDRSFESKNVVAAIMTKIKQAVEGMHDSANEFLFSDFNPAAAILDGSIDILFSNTAEQRVDYDLHFDSITKRDDKCKLDLNYDDLSLSYFDIEERSARQNVGRRIGNIVNKVLKRKRVSNENILSSMSNSDSGNSINGSSNGSSSNVTRNNEVSARLGESHSIEIGKSSSGGTIEIASQLNEDNGRTYPRFAETEQEYLKSEKTEVSVDGSESILGVGTEFGGRSRGIPGSMFKYEFGLTATEKREKVKNFVNHGDNGRMIGGDRSSPKKSKNDLRESHQPRNNDGKGKDDIGYALADTRVSRCDSGAKRSPLSKNSNYDYFSKNINSKRMTRYKPSLQSLFRLSGLRYQPGADTDCEKGHCSDPNCASNNLESRSHAIEDHIASPTKLIADHAYANNTGQDVLKLKGENAGDKFSKVIVARGTKSPSINSSIVKNSANYQRFSAEAQHELLPNKHCDYIEPPMLRVPGILDGSVNDYVHPGLYGKLPELWLPVKSD</sequence>
<feature type="compositionally biased region" description="Basic and acidic residues" evidence="1">
    <location>
        <begin position="1030"/>
        <end position="1051"/>
    </location>
</feature>
<dbReference type="Proteomes" id="UP000187283">
    <property type="component" value="Unassembled WGS sequence"/>
</dbReference>
<feature type="region of interest" description="Disordered" evidence="1">
    <location>
        <begin position="743"/>
        <end position="762"/>
    </location>
</feature>
<feature type="compositionally biased region" description="Low complexity" evidence="1">
    <location>
        <begin position="884"/>
        <end position="905"/>
    </location>
</feature>
<dbReference type="EMBL" id="LSSN01000462">
    <property type="protein sequence ID" value="OMJ23841.1"/>
    <property type="molecule type" value="Genomic_DNA"/>
</dbReference>
<keyword evidence="2" id="KW-0472">Membrane</keyword>
<keyword evidence="2" id="KW-0812">Transmembrane</keyword>
<comment type="caution">
    <text evidence="3">The sequence shown here is derived from an EMBL/GenBank/DDBJ whole genome shotgun (WGS) entry which is preliminary data.</text>
</comment>
<feature type="region of interest" description="Disordered" evidence="1">
    <location>
        <begin position="58"/>
        <end position="82"/>
    </location>
</feature>
<feature type="transmembrane region" description="Helical" evidence="2">
    <location>
        <begin position="12"/>
        <end position="32"/>
    </location>
</feature>
<evidence type="ECO:0000313" key="4">
    <source>
        <dbReference type="Proteomes" id="UP000187283"/>
    </source>
</evidence>
<name>A0A1R1YA78_9FUNG</name>
<organism evidence="3 4">
    <name type="scientific">Smittium culicis</name>
    <dbReference type="NCBI Taxonomy" id="133412"/>
    <lineage>
        <taxon>Eukaryota</taxon>
        <taxon>Fungi</taxon>
        <taxon>Fungi incertae sedis</taxon>
        <taxon>Zoopagomycota</taxon>
        <taxon>Kickxellomycotina</taxon>
        <taxon>Harpellomycetes</taxon>
        <taxon>Harpellales</taxon>
        <taxon>Legeriomycetaceae</taxon>
        <taxon>Smittium</taxon>
    </lineage>
</organism>
<feature type="region of interest" description="Disordered" evidence="1">
    <location>
        <begin position="883"/>
        <end position="908"/>
    </location>
</feature>
<keyword evidence="4" id="KW-1185">Reference proteome</keyword>
<accession>A0A1R1YA78</accession>
<proteinExistence type="predicted"/>